<dbReference type="EC" id="2.5.1.25" evidence="1"/>
<reference evidence="8 9" key="1">
    <citation type="submission" date="2024-01" db="EMBL/GenBank/DDBJ databases">
        <title>The genome of the rayed Mediterranean limpet Patella caerulea (Linnaeus, 1758).</title>
        <authorList>
            <person name="Anh-Thu Weber A."/>
            <person name="Halstead-Nussloch G."/>
        </authorList>
    </citation>
    <scope>NUCLEOTIDE SEQUENCE [LARGE SCALE GENOMIC DNA]</scope>
    <source>
        <strain evidence="8">AATW-2023a</strain>
        <tissue evidence="8">Whole specimen</tissue>
    </source>
</reference>
<keyword evidence="4" id="KW-0819">tRNA processing</keyword>
<accession>A0AAN8JT05</accession>
<dbReference type="GO" id="GO:0016432">
    <property type="term" value="F:tRNA-uridine aminocarboxypropyltransferase activity"/>
    <property type="evidence" value="ECO:0007669"/>
    <property type="project" value="UniProtKB-EC"/>
</dbReference>
<feature type="domain" description="DTW" evidence="7">
    <location>
        <begin position="46"/>
        <end position="240"/>
    </location>
</feature>
<comment type="catalytic activity">
    <reaction evidence="6">
        <text>a uridine in tRNA + S-adenosyl-L-methionine = a 3-[(3S)-3-amino-3-carboxypropyl]uridine in tRNA + S-methyl-5'-thioadenosine + H(+)</text>
        <dbReference type="Rhea" id="RHEA:62432"/>
        <dbReference type="Rhea" id="RHEA-COMP:13339"/>
        <dbReference type="Rhea" id="RHEA-COMP:16092"/>
        <dbReference type="ChEBI" id="CHEBI:15378"/>
        <dbReference type="ChEBI" id="CHEBI:17509"/>
        <dbReference type="ChEBI" id="CHEBI:59789"/>
        <dbReference type="ChEBI" id="CHEBI:65315"/>
        <dbReference type="ChEBI" id="CHEBI:82930"/>
        <dbReference type="EC" id="2.5.1.25"/>
    </reaction>
</comment>
<dbReference type="EMBL" id="JAZGQO010000008">
    <property type="protein sequence ID" value="KAK6179453.1"/>
    <property type="molecule type" value="Genomic_DNA"/>
</dbReference>
<proteinExistence type="inferred from homology"/>
<evidence type="ECO:0000313" key="9">
    <source>
        <dbReference type="Proteomes" id="UP001347796"/>
    </source>
</evidence>
<evidence type="ECO:0000313" key="8">
    <source>
        <dbReference type="EMBL" id="KAK6179453.1"/>
    </source>
</evidence>
<comment type="caution">
    <text evidence="8">The sequence shown here is derived from an EMBL/GenBank/DDBJ whole genome shotgun (WGS) entry which is preliminary data.</text>
</comment>
<keyword evidence="2" id="KW-0808">Transferase</keyword>
<evidence type="ECO:0000256" key="4">
    <source>
        <dbReference type="ARBA" id="ARBA00022694"/>
    </source>
</evidence>
<evidence type="ECO:0000256" key="6">
    <source>
        <dbReference type="ARBA" id="ARBA00048718"/>
    </source>
</evidence>
<evidence type="ECO:0000256" key="5">
    <source>
        <dbReference type="ARBA" id="ARBA00034489"/>
    </source>
</evidence>
<evidence type="ECO:0000259" key="7">
    <source>
        <dbReference type="SMART" id="SM01144"/>
    </source>
</evidence>
<dbReference type="SMART" id="SM01144">
    <property type="entry name" value="DTW"/>
    <property type="match status" value="1"/>
</dbReference>
<dbReference type="InterPro" id="IPR039262">
    <property type="entry name" value="DTWD2/TAPT"/>
</dbReference>
<keyword evidence="3" id="KW-0949">S-adenosyl-L-methionine</keyword>
<gene>
    <name evidence="8" type="ORF">SNE40_011810</name>
</gene>
<dbReference type="Pfam" id="PF03942">
    <property type="entry name" value="DTW"/>
    <property type="match status" value="1"/>
</dbReference>
<evidence type="ECO:0000256" key="2">
    <source>
        <dbReference type="ARBA" id="ARBA00022679"/>
    </source>
</evidence>
<dbReference type="PANTHER" id="PTHR21392">
    <property type="entry name" value="TRNA-URIDINE AMINOCARBOXYPROPYLTRANSFERASE 2"/>
    <property type="match status" value="1"/>
</dbReference>
<evidence type="ECO:0000256" key="3">
    <source>
        <dbReference type="ARBA" id="ARBA00022691"/>
    </source>
</evidence>
<keyword evidence="9" id="KW-1185">Reference proteome</keyword>
<dbReference type="Proteomes" id="UP001347796">
    <property type="component" value="Unassembled WGS sequence"/>
</dbReference>
<comment type="similarity">
    <text evidence="5">Belongs to the TDD superfamily. DTWD2 family.</text>
</comment>
<sequence length="279" mass="31474">MAAPINVNTGSGGQNTENEDSDLCDFLFTLSDLAEETMTQLPVLIRRDECKACTRPIRVCWCPYLPPKPIDIKTNVYILQHPYELSRCLRTAPMLVRSLPSEKCHVIQGKKFPRSRHPDLLEVMESPKTIMLSPGPDAIDIETLPLTDITEYNLILIDGTWAQAKGIYYQNPILKIPQKVQINYSSKSKYIIRTQPNDSSLSTLESAAVALSILENKPDIIDILTKPLVALCNFQLQHGATSHQSKEYRIKNGLWTKKLPKSWLKKQENAENSKTNDAV</sequence>
<protein>
    <recommendedName>
        <fullName evidence="1">tRNA-uridine aminocarboxypropyltransferase</fullName>
        <ecNumber evidence="1">2.5.1.25</ecNumber>
    </recommendedName>
</protein>
<evidence type="ECO:0000256" key="1">
    <source>
        <dbReference type="ARBA" id="ARBA00012386"/>
    </source>
</evidence>
<dbReference type="InterPro" id="IPR005636">
    <property type="entry name" value="DTW"/>
</dbReference>
<organism evidence="8 9">
    <name type="scientific">Patella caerulea</name>
    <name type="common">Rayed Mediterranean limpet</name>
    <dbReference type="NCBI Taxonomy" id="87958"/>
    <lineage>
        <taxon>Eukaryota</taxon>
        <taxon>Metazoa</taxon>
        <taxon>Spiralia</taxon>
        <taxon>Lophotrochozoa</taxon>
        <taxon>Mollusca</taxon>
        <taxon>Gastropoda</taxon>
        <taxon>Patellogastropoda</taxon>
        <taxon>Patelloidea</taxon>
        <taxon>Patellidae</taxon>
        <taxon>Patella</taxon>
    </lineage>
</organism>
<dbReference type="PANTHER" id="PTHR21392:SF0">
    <property type="entry name" value="TRNA-URIDINE AMINOCARBOXYPROPYLTRANSFERASE 2"/>
    <property type="match status" value="1"/>
</dbReference>
<name>A0AAN8JT05_PATCE</name>
<dbReference type="GO" id="GO:0008033">
    <property type="term" value="P:tRNA processing"/>
    <property type="evidence" value="ECO:0007669"/>
    <property type="project" value="UniProtKB-KW"/>
</dbReference>
<dbReference type="AlphaFoldDB" id="A0AAN8JT05"/>